<organism evidence="2 3">
    <name type="scientific">Nostoc flagelliforme FACHB-838</name>
    <dbReference type="NCBI Taxonomy" id="2692904"/>
    <lineage>
        <taxon>Bacteria</taxon>
        <taxon>Bacillati</taxon>
        <taxon>Cyanobacteriota</taxon>
        <taxon>Cyanophyceae</taxon>
        <taxon>Nostocales</taxon>
        <taxon>Nostocaceae</taxon>
        <taxon>Nostoc</taxon>
    </lineage>
</organism>
<evidence type="ECO:0000313" key="2">
    <source>
        <dbReference type="EMBL" id="MBD2533536.1"/>
    </source>
</evidence>
<accession>A0ABR8DVR6</accession>
<protein>
    <submittedName>
        <fullName evidence="2">Uncharacterized protein</fullName>
    </submittedName>
</protein>
<reference evidence="2 3" key="1">
    <citation type="journal article" date="2020" name="ISME J.">
        <title>Comparative genomics reveals insights into cyanobacterial evolution and habitat adaptation.</title>
        <authorList>
            <person name="Chen M.Y."/>
            <person name="Teng W.K."/>
            <person name="Zhao L."/>
            <person name="Hu C.X."/>
            <person name="Zhou Y.K."/>
            <person name="Han B.P."/>
            <person name="Song L.R."/>
            <person name="Shu W.S."/>
        </authorList>
    </citation>
    <scope>NUCLEOTIDE SEQUENCE [LARGE SCALE GENOMIC DNA]</scope>
    <source>
        <strain evidence="2 3">FACHB-838</strain>
    </source>
</reference>
<keyword evidence="1" id="KW-1133">Transmembrane helix</keyword>
<keyword evidence="1" id="KW-0812">Transmembrane</keyword>
<sequence>MRYIYLKDDIGFSISLFVNIVDMYWNSSVYSNLPILSSSKKYSFLEDIWKIEIFSLIPRSKLKKGENNSKFPFLKGAILLHGFPNLYPYSEASYAYPLPTGEGTGVDLGEYLNICYQAFSKHPVKRWLLIAIHFLFLILGKSILG</sequence>
<dbReference type="EMBL" id="JACJSI010000101">
    <property type="protein sequence ID" value="MBD2533536.1"/>
    <property type="molecule type" value="Genomic_DNA"/>
</dbReference>
<keyword evidence="3" id="KW-1185">Reference proteome</keyword>
<gene>
    <name evidence="2" type="ORF">H6G97_29850</name>
</gene>
<dbReference type="Proteomes" id="UP000623440">
    <property type="component" value="Unassembled WGS sequence"/>
</dbReference>
<comment type="caution">
    <text evidence="2">The sequence shown here is derived from an EMBL/GenBank/DDBJ whole genome shotgun (WGS) entry which is preliminary data.</text>
</comment>
<dbReference type="RefSeq" id="WP_190944101.1">
    <property type="nucleotide sequence ID" value="NZ_JACJSI010000101.1"/>
</dbReference>
<feature type="transmembrane region" description="Helical" evidence="1">
    <location>
        <begin position="127"/>
        <end position="144"/>
    </location>
</feature>
<name>A0ABR8DVR6_9NOSO</name>
<proteinExistence type="predicted"/>
<keyword evidence="1" id="KW-0472">Membrane</keyword>
<evidence type="ECO:0000313" key="3">
    <source>
        <dbReference type="Proteomes" id="UP000623440"/>
    </source>
</evidence>
<evidence type="ECO:0000256" key="1">
    <source>
        <dbReference type="SAM" id="Phobius"/>
    </source>
</evidence>